<dbReference type="EMBL" id="JBHSMF010000006">
    <property type="protein sequence ID" value="MFC5497594.1"/>
    <property type="molecule type" value="Genomic_DNA"/>
</dbReference>
<gene>
    <name evidence="1" type="ORF">ACFPOE_08625</name>
</gene>
<keyword evidence="2" id="KW-1185">Reference proteome</keyword>
<organism evidence="1 2">
    <name type="scientific">Caenimonas terrae</name>
    <dbReference type="NCBI Taxonomy" id="696074"/>
    <lineage>
        <taxon>Bacteria</taxon>
        <taxon>Pseudomonadati</taxon>
        <taxon>Pseudomonadota</taxon>
        <taxon>Betaproteobacteria</taxon>
        <taxon>Burkholderiales</taxon>
        <taxon>Comamonadaceae</taxon>
        <taxon>Caenimonas</taxon>
    </lineage>
</organism>
<proteinExistence type="predicted"/>
<protein>
    <submittedName>
        <fullName evidence="1">Uncharacterized protein</fullName>
    </submittedName>
</protein>
<comment type="caution">
    <text evidence="1">The sequence shown here is derived from an EMBL/GenBank/DDBJ whole genome shotgun (WGS) entry which is preliminary data.</text>
</comment>
<accession>A0ABW0NAL4</accession>
<sequence length="68" mass="7078">MSTTAESSSRQRPASPAAASAACRCCRSLTAGATLIWAIAAVVLPPLTRARTLLDHSFARAIVLPVSR</sequence>
<name>A0ABW0NAL4_9BURK</name>
<dbReference type="RefSeq" id="WP_376849676.1">
    <property type="nucleotide sequence ID" value="NZ_JBHSMF010000006.1"/>
</dbReference>
<reference evidence="2" key="1">
    <citation type="journal article" date="2019" name="Int. J. Syst. Evol. Microbiol.">
        <title>The Global Catalogue of Microorganisms (GCM) 10K type strain sequencing project: providing services to taxonomists for standard genome sequencing and annotation.</title>
        <authorList>
            <consortium name="The Broad Institute Genomics Platform"/>
            <consortium name="The Broad Institute Genome Sequencing Center for Infectious Disease"/>
            <person name="Wu L."/>
            <person name="Ma J."/>
        </authorList>
    </citation>
    <scope>NUCLEOTIDE SEQUENCE [LARGE SCALE GENOMIC DNA]</scope>
    <source>
        <strain evidence="2">CCUG 57401</strain>
    </source>
</reference>
<dbReference type="Proteomes" id="UP001596037">
    <property type="component" value="Unassembled WGS sequence"/>
</dbReference>
<evidence type="ECO:0000313" key="1">
    <source>
        <dbReference type="EMBL" id="MFC5497594.1"/>
    </source>
</evidence>
<evidence type="ECO:0000313" key="2">
    <source>
        <dbReference type="Proteomes" id="UP001596037"/>
    </source>
</evidence>